<dbReference type="PANTHER" id="PTHR32089:SF112">
    <property type="entry name" value="LYSOZYME-LIKE PROTEIN-RELATED"/>
    <property type="match status" value="1"/>
</dbReference>
<evidence type="ECO:0000313" key="15">
    <source>
        <dbReference type="Proteomes" id="UP000184082"/>
    </source>
</evidence>
<protein>
    <submittedName>
        <fullName evidence="14">Methyl-accepting chemotaxis sensory transducer with Cache sensor</fullName>
    </submittedName>
</protein>
<keyword evidence="15" id="KW-1185">Reference proteome</keyword>
<dbReference type="SUPFAM" id="SSF103190">
    <property type="entry name" value="Sensory domain-like"/>
    <property type="match status" value="1"/>
</dbReference>
<name>A0A1M6RV82_9FIRM</name>
<evidence type="ECO:0000256" key="11">
    <source>
        <dbReference type="SAM" id="Phobius"/>
    </source>
</evidence>
<dbReference type="Gene3D" id="3.30.450.20">
    <property type="entry name" value="PAS domain"/>
    <property type="match status" value="1"/>
</dbReference>
<dbReference type="GO" id="GO:0006935">
    <property type="term" value="P:chemotaxis"/>
    <property type="evidence" value="ECO:0007669"/>
    <property type="project" value="UniProtKB-KW"/>
</dbReference>
<dbReference type="InterPro" id="IPR033479">
    <property type="entry name" value="dCache_1"/>
</dbReference>
<sequence>MKSIRSELMLVMVLLILIPFILSNLFGYYLISSNFKEKVKGIESDTASAVADSVREFIDKAYCVTQQLANNNDIISFEPDRQKKVILNAIKRYKFFDMFFIQGTDGMQTAKTKGVLGDRSNRWWFKKIMADKKPYVSRSYYSLTGNIAVTSVFVPIYNDGNLVGVIGSDVKLDSLQEIVEKYSDGKGKYIYILDGEGVVIAHPDKKQVSELYNYKTLKKSVLVKDSNGNVLKDEKGNQKKRLQDINVPEKLKEITQKALNGESGVVEYVDNDGEKVISAYKPINLPGNSDCWAVITVHKKSAAMSFVTDVLKNNILMTVFFIIIALIVAYFVSKSITKPIAYMVALMSKAAQGDLTVRSNYKSSNELGKLSESFNKMIKDFTYLVKQIQNTSEEVSSTSNILTTTTQQTNASIEEVAKSVSEVAEGASEQAKDAETGAIAVQKLSKELETMADYINESEEMSNYIDSTNQRGFEAIKILEEKNKDNNEVMKQIVQVVNNLSEKANVIGNIADTITAISEQTNLLALNAAIEAARAGEAGKGFAVVADEVRKLAESTAKSSNDVKDIISTIQNDVELAKETMKISIATVNEQNKAMDYTKQSFNDISDSIQKIVDKIRSINNSLKDVMESRDRVVAVIQNVSAVSEETAAASQEVSAATEEQSAAMDQVSSLAEKLNEMAKKLEEAIKAFKLN</sequence>
<evidence type="ECO:0000256" key="10">
    <source>
        <dbReference type="SAM" id="Coils"/>
    </source>
</evidence>
<dbReference type="STRING" id="1121266.SAMN02745883_01893"/>
<evidence type="ECO:0000256" key="6">
    <source>
        <dbReference type="ARBA" id="ARBA00023136"/>
    </source>
</evidence>
<dbReference type="SMART" id="SM00283">
    <property type="entry name" value="MA"/>
    <property type="match status" value="1"/>
</dbReference>
<dbReference type="EMBL" id="FRAJ01000015">
    <property type="protein sequence ID" value="SHK36288.1"/>
    <property type="molecule type" value="Genomic_DNA"/>
</dbReference>
<dbReference type="GO" id="GO:0005886">
    <property type="term" value="C:plasma membrane"/>
    <property type="evidence" value="ECO:0007669"/>
    <property type="project" value="UniProtKB-SubCell"/>
</dbReference>
<reference evidence="14 15" key="1">
    <citation type="submission" date="2016-11" db="EMBL/GenBank/DDBJ databases">
        <authorList>
            <person name="Jaros S."/>
            <person name="Januszkiewicz K."/>
            <person name="Wedrychowicz H."/>
        </authorList>
    </citation>
    <scope>NUCLEOTIDE SEQUENCE [LARGE SCALE GENOMIC DNA]</scope>
    <source>
        <strain evidence="14 15">DSM 14501</strain>
    </source>
</reference>
<dbReference type="AlphaFoldDB" id="A0A1M6RV82"/>
<feature type="domain" description="Methyl-accepting transducer" evidence="12">
    <location>
        <begin position="405"/>
        <end position="662"/>
    </location>
</feature>
<dbReference type="SMART" id="SM00304">
    <property type="entry name" value="HAMP"/>
    <property type="match status" value="3"/>
</dbReference>
<dbReference type="Pfam" id="PF00015">
    <property type="entry name" value="MCPsignal"/>
    <property type="match status" value="1"/>
</dbReference>
<evidence type="ECO:0000256" key="9">
    <source>
        <dbReference type="PROSITE-ProRule" id="PRU00284"/>
    </source>
</evidence>
<dbReference type="Pfam" id="PF02743">
    <property type="entry name" value="dCache_1"/>
    <property type="match status" value="1"/>
</dbReference>
<dbReference type="CDD" id="cd18774">
    <property type="entry name" value="PDC2_HK_sensor"/>
    <property type="match status" value="1"/>
</dbReference>
<dbReference type="Gene3D" id="1.10.287.950">
    <property type="entry name" value="Methyl-accepting chemotaxis protein"/>
    <property type="match status" value="1"/>
</dbReference>
<dbReference type="InterPro" id="IPR003660">
    <property type="entry name" value="HAMP_dom"/>
</dbReference>
<evidence type="ECO:0000313" key="14">
    <source>
        <dbReference type="EMBL" id="SHK36288.1"/>
    </source>
</evidence>
<dbReference type="PROSITE" id="PS50111">
    <property type="entry name" value="CHEMOTAXIS_TRANSDUC_2"/>
    <property type="match status" value="1"/>
</dbReference>
<keyword evidence="3" id="KW-0145">Chemotaxis</keyword>
<keyword evidence="7 9" id="KW-0807">Transducer</keyword>
<evidence type="ECO:0000256" key="1">
    <source>
        <dbReference type="ARBA" id="ARBA00004651"/>
    </source>
</evidence>
<dbReference type="CDD" id="cd06225">
    <property type="entry name" value="HAMP"/>
    <property type="match status" value="1"/>
</dbReference>
<evidence type="ECO:0000259" key="13">
    <source>
        <dbReference type="PROSITE" id="PS50885"/>
    </source>
</evidence>
<comment type="similarity">
    <text evidence="8">Belongs to the methyl-accepting chemotaxis (MCP) protein family.</text>
</comment>
<accession>A0A1M6RV82</accession>
<dbReference type="Pfam" id="PF00672">
    <property type="entry name" value="HAMP"/>
    <property type="match status" value="1"/>
</dbReference>
<keyword evidence="5 11" id="KW-1133">Transmembrane helix</keyword>
<evidence type="ECO:0000259" key="12">
    <source>
        <dbReference type="PROSITE" id="PS50111"/>
    </source>
</evidence>
<keyword evidence="2" id="KW-1003">Cell membrane</keyword>
<gene>
    <name evidence="14" type="ORF">SAMN02745883_01893</name>
</gene>
<evidence type="ECO:0000256" key="5">
    <source>
        <dbReference type="ARBA" id="ARBA00022989"/>
    </source>
</evidence>
<organism evidence="14 15">
    <name type="scientific">Caminicella sporogenes DSM 14501</name>
    <dbReference type="NCBI Taxonomy" id="1121266"/>
    <lineage>
        <taxon>Bacteria</taxon>
        <taxon>Bacillati</taxon>
        <taxon>Bacillota</taxon>
        <taxon>Clostridia</taxon>
        <taxon>Peptostreptococcales</taxon>
        <taxon>Caminicellaceae</taxon>
        <taxon>Caminicella</taxon>
    </lineage>
</organism>
<feature type="coiled-coil region" evidence="10">
    <location>
        <begin position="441"/>
        <end position="499"/>
    </location>
</feature>
<feature type="transmembrane region" description="Helical" evidence="11">
    <location>
        <begin position="315"/>
        <end position="333"/>
    </location>
</feature>
<dbReference type="CDD" id="cd18773">
    <property type="entry name" value="PDC1_HK_sensor"/>
    <property type="match status" value="1"/>
</dbReference>
<feature type="coiled-coil region" evidence="10">
    <location>
        <begin position="665"/>
        <end position="692"/>
    </location>
</feature>
<dbReference type="PANTHER" id="PTHR32089">
    <property type="entry name" value="METHYL-ACCEPTING CHEMOTAXIS PROTEIN MCPB"/>
    <property type="match status" value="1"/>
</dbReference>
<dbReference type="InterPro" id="IPR029151">
    <property type="entry name" value="Sensor-like_sf"/>
</dbReference>
<evidence type="ECO:0000256" key="7">
    <source>
        <dbReference type="ARBA" id="ARBA00023224"/>
    </source>
</evidence>
<evidence type="ECO:0000256" key="4">
    <source>
        <dbReference type="ARBA" id="ARBA00022692"/>
    </source>
</evidence>
<evidence type="ECO:0000256" key="8">
    <source>
        <dbReference type="ARBA" id="ARBA00029447"/>
    </source>
</evidence>
<dbReference type="PROSITE" id="PS50885">
    <property type="entry name" value="HAMP"/>
    <property type="match status" value="1"/>
</dbReference>
<keyword evidence="10" id="KW-0175">Coiled coil</keyword>
<keyword evidence="6 11" id="KW-0472">Membrane</keyword>
<comment type="subcellular location">
    <subcellularLocation>
        <location evidence="1">Cell membrane</location>
        <topology evidence="1">Multi-pass membrane protein</topology>
    </subcellularLocation>
</comment>
<dbReference type="GO" id="GO:0007165">
    <property type="term" value="P:signal transduction"/>
    <property type="evidence" value="ECO:0007669"/>
    <property type="project" value="UniProtKB-KW"/>
</dbReference>
<keyword evidence="4 11" id="KW-0812">Transmembrane</keyword>
<proteinExistence type="inferred from homology"/>
<dbReference type="InterPro" id="IPR004089">
    <property type="entry name" value="MCPsignal_dom"/>
</dbReference>
<evidence type="ECO:0000256" key="2">
    <source>
        <dbReference type="ARBA" id="ARBA00022475"/>
    </source>
</evidence>
<feature type="domain" description="HAMP" evidence="13">
    <location>
        <begin position="334"/>
        <end position="386"/>
    </location>
</feature>
<feature type="transmembrane region" description="Helical" evidence="11">
    <location>
        <begin position="7"/>
        <end position="31"/>
    </location>
</feature>
<dbReference type="SUPFAM" id="SSF58104">
    <property type="entry name" value="Methyl-accepting chemotaxis protein (MCP) signaling domain"/>
    <property type="match status" value="1"/>
</dbReference>
<dbReference type="RefSeq" id="WP_072967911.1">
    <property type="nucleotide sequence ID" value="NZ_FRAJ01000015.1"/>
</dbReference>
<evidence type="ECO:0000256" key="3">
    <source>
        <dbReference type="ARBA" id="ARBA00022500"/>
    </source>
</evidence>
<dbReference type="CDD" id="cd11386">
    <property type="entry name" value="MCP_signal"/>
    <property type="match status" value="1"/>
</dbReference>
<dbReference type="Proteomes" id="UP000184082">
    <property type="component" value="Unassembled WGS sequence"/>
</dbReference>